<dbReference type="InterPro" id="IPR025164">
    <property type="entry name" value="Toastrack_DUF4097"/>
</dbReference>
<dbReference type="AlphaFoldDB" id="A0A918ASZ9"/>
<organism evidence="3 4">
    <name type="scientific">Saccharothrix coeruleofusca</name>
    <dbReference type="NCBI Taxonomy" id="33919"/>
    <lineage>
        <taxon>Bacteria</taxon>
        <taxon>Bacillati</taxon>
        <taxon>Actinomycetota</taxon>
        <taxon>Actinomycetes</taxon>
        <taxon>Pseudonocardiales</taxon>
        <taxon>Pseudonocardiaceae</taxon>
        <taxon>Saccharothrix</taxon>
    </lineage>
</organism>
<proteinExistence type="predicted"/>
<sequence>MVKRIAMSAVAAVAVAVSLTSCVRMVQNEARDDYTVEDRIGTVRVQNGAGDVNVRHAEGVSAIEVHRLLQYPKGGDKPGATHRVEGDTLVLDGCGSNCSADYEVVLPDREARVVGDNGSGDVRVEGVAAVELTTGSGNTTLRTVTGAVRLENASGDVEVSDVGGDFTGRMGSGRTRLSGMRGAVVLENDSGDTEVAMAEARPVRAEGGSGNLTVRVPQGTYRVEADAGSGDEHIGVTSDPNATVELVLRTRSGDLTVQSAA</sequence>
<evidence type="ECO:0000313" key="3">
    <source>
        <dbReference type="EMBL" id="GGP80197.1"/>
    </source>
</evidence>
<evidence type="ECO:0000313" key="4">
    <source>
        <dbReference type="Proteomes" id="UP000639606"/>
    </source>
</evidence>
<feature type="signal peptide" evidence="1">
    <location>
        <begin position="1"/>
        <end position="26"/>
    </location>
</feature>
<keyword evidence="1" id="KW-0732">Signal</keyword>
<feature type="domain" description="DUF4097" evidence="2">
    <location>
        <begin position="171"/>
        <end position="257"/>
    </location>
</feature>
<dbReference type="PROSITE" id="PS51257">
    <property type="entry name" value="PROKAR_LIPOPROTEIN"/>
    <property type="match status" value="1"/>
</dbReference>
<reference evidence="3" key="2">
    <citation type="submission" date="2020-09" db="EMBL/GenBank/DDBJ databases">
        <authorList>
            <person name="Sun Q."/>
            <person name="Ohkuma M."/>
        </authorList>
    </citation>
    <scope>NUCLEOTIDE SEQUENCE</scope>
    <source>
        <strain evidence="3">JCM 3313</strain>
    </source>
</reference>
<name>A0A918ASZ9_9PSEU</name>
<accession>A0A918ASZ9</accession>
<feature type="domain" description="DUF4097" evidence="2">
    <location>
        <begin position="42"/>
        <end position="161"/>
    </location>
</feature>
<reference evidence="3" key="1">
    <citation type="journal article" date="2014" name="Int. J. Syst. Evol. Microbiol.">
        <title>Complete genome sequence of Corynebacterium casei LMG S-19264T (=DSM 44701T), isolated from a smear-ripened cheese.</title>
        <authorList>
            <consortium name="US DOE Joint Genome Institute (JGI-PGF)"/>
            <person name="Walter F."/>
            <person name="Albersmeier A."/>
            <person name="Kalinowski J."/>
            <person name="Ruckert C."/>
        </authorList>
    </citation>
    <scope>NUCLEOTIDE SEQUENCE</scope>
    <source>
        <strain evidence="3">JCM 3313</strain>
    </source>
</reference>
<gene>
    <name evidence="3" type="ORF">GCM10010185_62530</name>
</gene>
<feature type="chain" id="PRO_5039548529" evidence="1">
    <location>
        <begin position="27"/>
        <end position="261"/>
    </location>
</feature>
<evidence type="ECO:0000256" key="1">
    <source>
        <dbReference type="SAM" id="SignalP"/>
    </source>
</evidence>
<protein>
    <submittedName>
        <fullName evidence="3">Lipoprotein</fullName>
    </submittedName>
</protein>
<dbReference type="EMBL" id="BMRG01000020">
    <property type="protein sequence ID" value="GGP80197.1"/>
    <property type="molecule type" value="Genomic_DNA"/>
</dbReference>
<keyword evidence="4" id="KW-1185">Reference proteome</keyword>
<comment type="caution">
    <text evidence="3">The sequence shown here is derived from an EMBL/GenBank/DDBJ whole genome shotgun (WGS) entry which is preliminary data.</text>
</comment>
<dbReference type="Pfam" id="PF13349">
    <property type="entry name" value="DUF4097"/>
    <property type="match status" value="2"/>
</dbReference>
<evidence type="ECO:0000259" key="2">
    <source>
        <dbReference type="Pfam" id="PF13349"/>
    </source>
</evidence>
<keyword evidence="3" id="KW-0449">Lipoprotein</keyword>
<dbReference type="Proteomes" id="UP000639606">
    <property type="component" value="Unassembled WGS sequence"/>
</dbReference>